<feature type="region of interest" description="Disordered" evidence="2">
    <location>
        <begin position="377"/>
        <end position="396"/>
    </location>
</feature>
<dbReference type="InterPro" id="IPR013087">
    <property type="entry name" value="Znf_C2H2_type"/>
</dbReference>
<keyword evidence="1" id="KW-0479">Metal-binding</keyword>
<dbReference type="Proteomes" id="UP000222542">
    <property type="component" value="Unassembled WGS sequence"/>
</dbReference>
<feature type="compositionally biased region" description="Polar residues" evidence="2">
    <location>
        <begin position="503"/>
        <end position="515"/>
    </location>
</feature>
<feature type="compositionally biased region" description="Basic and acidic residues" evidence="2">
    <location>
        <begin position="283"/>
        <end position="298"/>
    </location>
</feature>
<protein>
    <submittedName>
        <fullName evidence="4">Zinc finger protein ZAT3</fullName>
    </submittedName>
</protein>
<dbReference type="Gene3D" id="3.30.160.60">
    <property type="entry name" value="Classic Zinc Finger"/>
    <property type="match status" value="1"/>
</dbReference>
<dbReference type="Gramene" id="PHT95422">
    <property type="protein sequence ID" value="PHT95422"/>
    <property type="gene ID" value="T459_03304"/>
</dbReference>
<evidence type="ECO:0000256" key="1">
    <source>
        <dbReference type="PROSITE-ProRule" id="PRU00042"/>
    </source>
</evidence>
<feature type="compositionally biased region" description="Low complexity" evidence="2">
    <location>
        <begin position="458"/>
        <end position="469"/>
    </location>
</feature>
<feature type="compositionally biased region" description="Low complexity" evidence="2">
    <location>
        <begin position="299"/>
        <end position="311"/>
    </location>
</feature>
<dbReference type="GO" id="GO:0008270">
    <property type="term" value="F:zinc ion binding"/>
    <property type="evidence" value="ECO:0007669"/>
    <property type="project" value="UniProtKB-KW"/>
</dbReference>
<dbReference type="InterPro" id="IPR036236">
    <property type="entry name" value="Znf_C2H2_sf"/>
</dbReference>
<feature type="domain" description="C2H2-type" evidence="3">
    <location>
        <begin position="245"/>
        <end position="272"/>
    </location>
</feature>
<keyword evidence="1" id="KW-0862">Zinc</keyword>
<dbReference type="STRING" id="4072.A0A1U8ENB0"/>
<dbReference type="SMART" id="SM00355">
    <property type="entry name" value="ZnF_C2H2"/>
    <property type="match status" value="3"/>
</dbReference>
<feature type="region of interest" description="Disordered" evidence="2">
    <location>
        <begin position="503"/>
        <end position="529"/>
    </location>
</feature>
<sequence>MACVDEELQKPNFKHFCRVCKKGFMCGRALGGHMRAHGIGDETANNVDDDDEASDWEDKYGGSDHKKMYQLRANPNRLKSTKVCENCGKEFLSWKSFLEHGKYCGSDDGDDDQYLVSSPGSDGEEYDIGERKGYGWSKRKRSLRTKVGTFTSTYNSNTYSSEQEDLLLAKWLIDLANGRVDPLTVEPEESCASASKEEERRNPIMAYLNTLDLVNKDRDLEHRRKSDFFILPSLDKAKRTPKGLFECKACKKVFNSHQALGGHRASHKKVKGCFAAKQDQLDHDNDVTTHGDNNHLEGSKSSSYYQSQQGSSLVEASKRKSKIHECSICHRVFSTGQALGGHKRCHWITSNSQADHSSIFTPKFHFHNPLEQINESSALEKQDPLDLNIPPDEDMSRIRQERPWNIINSLEVSTDIHLHPWSSTNSDHEKKETKDNVVYHKNRDQNEDVNVKNRDNSHNNNNNNSTDKNNGVRQDNATQIINVEDDDEADSKSKLAKLSDLNDINTISGNPSQWLQVGIGPTPEVKADS</sequence>
<evidence type="ECO:0000259" key="3">
    <source>
        <dbReference type="PROSITE" id="PS50157"/>
    </source>
</evidence>
<dbReference type="Pfam" id="PF13912">
    <property type="entry name" value="zf-C2H2_6"/>
    <property type="match status" value="3"/>
</dbReference>
<dbReference type="OMA" id="RKNNTMN"/>
<feature type="domain" description="C2H2-type" evidence="3">
    <location>
        <begin position="324"/>
        <end position="346"/>
    </location>
</feature>
<organism evidence="4 5">
    <name type="scientific">Capsicum annuum</name>
    <name type="common">Capsicum pepper</name>
    <dbReference type="NCBI Taxonomy" id="4072"/>
    <lineage>
        <taxon>Eukaryota</taxon>
        <taxon>Viridiplantae</taxon>
        <taxon>Streptophyta</taxon>
        <taxon>Embryophyta</taxon>
        <taxon>Tracheophyta</taxon>
        <taxon>Spermatophyta</taxon>
        <taxon>Magnoliopsida</taxon>
        <taxon>eudicotyledons</taxon>
        <taxon>Gunneridae</taxon>
        <taxon>Pentapetalae</taxon>
        <taxon>asterids</taxon>
        <taxon>lamiids</taxon>
        <taxon>Solanales</taxon>
        <taxon>Solanaceae</taxon>
        <taxon>Solanoideae</taxon>
        <taxon>Capsiceae</taxon>
        <taxon>Capsicum</taxon>
    </lineage>
</organism>
<feature type="region of interest" description="Disordered" evidence="2">
    <location>
        <begin position="283"/>
        <end position="311"/>
    </location>
</feature>
<dbReference type="EMBL" id="AYRZ02000001">
    <property type="protein sequence ID" value="PHT95422.1"/>
    <property type="molecule type" value="Genomic_DNA"/>
</dbReference>
<name>A0A1U8ENB0_CAPAN</name>
<dbReference type="PANTHER" id="PTHR47068:SF5">
    <property type="entry name" value="C2H2-TYPE DOMAIN-CONTAINING PROTEIN"/>
    <property type="match status" value="1"/>
</dbReference>
<reference evidence="4 5" key="2">
    <citation type="journal article" date="2017" name="Genome Biol.">
        <title>New reference genome sequences of hot pepper reveal the massive evolution of plant disease-resistance genes by retroduplication.</title>
        <authorList>
            <person name="Kim S."/>
            <person name="Park J."/>
            <person name="Yeom S.I."/>
            <person name="Kim Y.M."/>
            <person name="Seo E."/>
            <person name="Kim K.T."/>
            <person name="Kim M.S."/>
            <person name="Lee J.M."/>
            <person name="Cheong K."/>
            <person name="Shin H.S."/>
            <person name="Kim S.B."/>
            <person name="Han K."/>
            <person name="Lee J."/>
            <person name="Park M."/>
            <person name="Lee H.A."/>
            <person name="Lee H.Y."/>
            <person name="Lee Y."/>
            <person name="Oh S."/>
            <person name="Lee J.H."/>
            <person name="Choi E."/>
            <person name="Choi E."/>
            <person name="Lee S.E."/>
            <person name="Jeon J."/>
            <person name="Kim H."/>
            <person name="Choi G."/>
            <person name="Song H."/>
            <person name="Lee J."/>
            <person name="Lee S.C."/>
            <person name="Kwon J.K."/>
            <person name="Lee H.Y."/>
            <person name="Koo N."/>
            <person name="Hong Y."/>
            <person name="Kim R.W."/>
            <person name="Kang W.H."/>
            <person name="Huh J.H."/>
            <person name="Kang B.C."/>
            <person name="Yang T.J."/>
            <person name="Lee Y.H."/>
            <person name="Bennetzen J.L."/>
            <person name="Choi D."/>
        </authorList>
    </citation>
    <scope>NUCLEOTIDE SEQUENCE [LARGE SCALE GENOMIC DNA]</scope>
    <source>
        <strain evidence="5">cv. CM334</strain>
    </source>
</reference>
<dbReference type="KEGG" id="cann:107845517"/>
<dbReference type="PANTHER" id="PTHR47068">
    <property type="entry name" value="OS02G0659100 PROTEIN"/>
    <property type="match status" value="1"/>
</dbReference>
<proteinExistence type="predicted"/>
<keyword evidence="5" id="KW-1185">Reference proteome</keyword>
<dbReference type="PROSITE" id="PS00028">
    <property type="entry name" value="ZINC_FINGER_C2H2_1"/>
    <property type="match status" value="3"/>
</dbReference>
<feature type="compositionally biased region" description="Basic and acidic residues" evidence="2">
    <location>
        <begin position="438"/>
        <end position="457"/>
    </location>
</feature>
<feature type="region of interest" description="Disordered" evidence="2">
    <location>
        <begin position="438"/>
        <end position="474"/>
    </location>
</feature>
<keyword evidence="1" id="KW-0863">Zinc-finger</keyword>
<comment type="caution">
    <text evidence="4">The sequence shown here is derived from an EMBL/GenBank/DDBJ whole genome shotgun (WGS) entry which is preliminary data.</text>
</comment>
<evidence type="ECO:0000313" key="5">
    <source>
        <dbReference type="Proteomes" id="UP000222542"/>
    </source>
</evidence>
<dbReference type="SUPFAM" id="SSF57667">
    <property type="entry name" value="beta-beta-alpha zinc fingers"/>
    <property type="match status" value="2"/>
</dbReference>
<dbReference type="AlphaFoldDB" id="A0A1U8ENB0"/>
<accession>A0A1U8ENB0</accession>
<dbReference type="PROSITE" id="PS50157">
    <property type="entry name" value="ZINC_FINGER_C2H2_2"/>
    <property type="match status" value="2"/>
</dbReference>
<gene>
    <name evidence="4" type="ORF">T459_03304</name>
</gene>
<evidence type="ECO:0000256" key="2">
    <source>
        <dbReference type="SAM" id="MobiDB-lite"/>
    </source>
</evidence>
<reference evidence="4 5" key="1">
    <citation type="journal article" date="2014" name="Nat. Genet.">
        <title>Genome sequence of the hot pepper provides insights into the evolution of pungency in Capsicum species.</title>
        <authorList>
            <person name="Kim S."/>
            <person name="Park M."/>
            <person name="Yeom S.I."/>
            <person name="Kim Y.M."/>
            <person name="Lee J.M."/>
            <person name="Lee H.A."/>
            <person name="Seo E."/>
            <person name="Choi J."/>
            <person name="Cheong K."/>
            <person name="Kim K.T."/>
            <person name="Jung K."/>
            <person name="Lee G.W."/>
            <person name="Oh S.K."/>
            <person name="Bae C."/>
            <person name="Kim S.B."/>
            <person name="Lee H.Y."/>
            <person name="Kim S.Y."/>
            <person name="Kim M.S."/>
            <person name="Kang B.C."/>
            <person name="Jo Y.D."/>
            <person name="Yang H.B."/>
            <person name="Jeong H.J."/>
            <person name="Kang W.H."/>
            <person name="Kwon J.K."/>
            <person name="Shin C."/>
            <person name="Lim J.Y."/>
            <person name="Park J.H."/>
            <person name="Huh J.H."/>
            <person name="Kim J.S."/>
            <person name="Kim B.D."/>
            <person name="Cohen O."/>
            <person name="Paran I."/>
            <person name="Suh M.C."/>
            <person name="Lee S.B."/>
            <person name="Kim Y.K."/>
            <person name="Shin Y."/>
            <person name="Noh S.J."/>
            <person name="Park J."/>
            <person name="Seo Y.S."/>
            <person name="Kwon S.Y."/>
            <person name="Kim H.A."/>
            <person name="Park J.M."/>
            <person name="Kim H.J."/>
            <person name="Choi S.B."/>
            <person name="Bosland P.W."/>
            <person name="Reeves G."/>
            <person name="Jo S.H."/>
            <person name="Lee B.W."/>
            <person name="Cho H.T."/>
            <person name="Choi H.S."/>
            <person name="Lee M.S."/>
            <person name="Yu Y."/>
            <person name="Do Choi Y."/>
            <person name="Park B.S."/>
            <person name="van Deynze A."/>
            <person name="Ashrafi H."/>
            <person name="Hill T."/>
            <person name="Kim W.T."/>
            <person name="Pai H.S."/>
            <person name="Ahn H.K."/>
            <person name="Yeam I."/>
            <person name="Giovannoni J.J."/>
            <person name="Rose J.K."/>
            <person name="Sorensen I."/>
            <person name="Lee S.J."/>
            <person name="Kim R.W."/>
            <person name="Choi I.Y."/>
            <person name="Choi B.S."/>
            <person name="Lim J.S."/>
            <person name="Lee Y.H."/>
            <person name="Choi D."/>
        </authorList>
    </citation>
    <scope>NUCLEOTIDE SEQUENCE [LARGE SCALE GENOMIC DNA]</scope>
    <source>
        <strain evidence="5">cv. CM334</strain>
    </source>
</reference>
<evidence type="ECO:0000313" key="4">
    <source>
        <dbReference type="EMBL" id="PHT95422.1"/>
    </source>
</evidence>
<dbReference type="OrthoDB" id="6077919at2759"/>